<accession>A0A1F5T6H5</accession>
<dbReference type="Gene3D" id="1.10.10.10">
    <property type="entry name" value="Winged helix-like DNA-binding domain superfamily/Winged helix DNA-binding domain"/>
    <property type="match status" value="1"/>
</dbReference>
<dbReference type="InterPro" id="IPR036390">
    <property type="entry name" value="WH_DNA-bd_sf"/>
</dbReference>
<dbReference type="Proteomes" id="UP000178656">
    <property type="component" value="Unassembled WGS sequence"/>
</dbReference>
<comment type="caution">
    <text evidence="2">The sequence shown here is derived from an EMBL/GenBank/DDBJ whole genome shotgun (WGS) entry which is preliminary data.</text>
</comment>
<organism evidence="2 3">
    <name type="scientific">Candidatus Falkowbacteria bacterium RIFOXYC2_FULL_48_21</name>
    <dbReference type="NCBI Taxonomy" id="1798005"/>
    <lineage>
        <taxon>Bacteria</taxon>
        <taxon>Candidatus Falkowiibacteriota</taxon>
    </lineage>
</organism>
<dbReference type="PANTHER" id="PTHR34293">
    <property type="entry name" value="HTH-TYPE TRANSCRIPTIONAL REGULATOR TRMBL2"/>
    <property type="match status" value="1"/>
</dbReference>
<dbReference type="InterPro" id="IPR051797">
    <property type="entry name" value="TrmB-like"/>
</dbReference>
<dbReference type="InterPro" id="IPR036388">
    <property type="entry name" value="WH-like_DNA-bd_sf"/>
</dbReference>
<sequence length="238" mass="27611">MLKDKLLQLAFTSNQADVYLALLELGETKVGPIIHKTNFHRNIVYRALDDLIARKLVSRITKRGVFYYGILNPEPLLNKIKIEEQLTKEVMDEIKSQKKPSPAEVMIFSGIKGLEEIYEMFIEQGEDIYLIGANFSFHSAMSQALPILQRIKDKRIKHYAVAQPQARAQKKEILQSVENLRFLPDNFPPSPLVLWISGHFVSHVLWEQTPVAFLIRNKKIADNYRQYFQLLWKTSKSK</sequence>
<name>A0A1F5T6H5_9BACT</name>
<dbReference type="InterPro" id="IPR002831">
    <property type="entry name" value="Tscrpt_reg_TrmB_N"/>
</dbReference>
<evidence type="ECO:0000259" key="1">
    <source>
        <dbReference type="Pfam" id="PF01978"/>
    </source>
</evidence>
<evidence type="ECO:0000313" key="2">
    <source>
        <dbReference type="EMBL" id="OGF34557.1"/>
    </source>
</evidence>
<feature type="domain" description="Transcription regulator TrmB N-terminal" evidence="1">
    <location>
        <begin position="9"/>
        <end position="70"/>
    </location>
</feature>
<dbReference type="EMBL" id="MFGM01000071">
    <property type="protein sequence ID" value="OGF34557.1"/>
    <property type="molecule type" value="Genomic_DNA"/>
</dbReference>
<proteinExistence type="predicted"/>
<protein>
    <recommendedName>
        <fullName evidence="1">Transcription regulator TrmB N-terminal domain-containing protein</fullName>
    </recommendedName>
</protein>
<dbReference type="PANTHER" id="PTHR34293:SF1">
    <property type="entry name" value="HTH-TYPE TRANSCRIPTIONAL REGULATOR TRMBL2"/>
    <property type="match status" value="1"/>
</dbReference>
<gene>
    <name evidence="2" type="ORF">A2482_01420</name>
</gene>
<dbReference type="Pfam" id="PF01978">
    <property type="entry name" value="TrmB"/>
    <property type="match status" value="1"/>
</dbReference>
<evidence type="ECO:0000313" key="3">
    <source>
        <dbReference type="Proteomes" id="UP000178656"/>
    </source>
</evidence>
<reference evidence="2 3" key="1">
    <citation type="journal article" date="2016" name="Nat. Commun.">
        <title>Thousands of microbial genomes shed light on interconnected biogeochemical processes in an aquifer system.</title>
        <authorList>
            <person name="Anantharaman K."/>
            <person name="Brown C.T."/>
            <person name="Hug L.A."/>
            <person name="Sharon I."/>
            <person name="Castelle C.J."/>
            <person name="Probst A.J."/>
            <person name="Thomas B.C."/>
            <person name="Singh A."/>
            <person name="Wilkins M.J."/>
            <person name="Karaoz U."/>
            <person name="Brodie E.L."/>
            <person name="Williams K.H."/>
            <person name="Hubbard S.S."/>
            <person name="Banfield J.F."/>
        </authorList>
    </citation>
    <scope>NUCLEOTIDE SEQUENCE [LARGE SCALE GENOMIC DNA]</scope>
</reference>
<dbReference type="SUPFAM" id="SSF46785">
    <property type="entry name" value="Winged helix' DNA-binding domain"/>
    <property type="match status" value="1"/>
</dbReference>
<dbReference type="AlphaFoldDB" id="A0A1F5T6H5"/>